<dbReference type="CDD" id="cd03443">
    <property type="entry name" value="PaaI_thioesterase"/>
    <property type="match status" value="1"/>
</dbReference>
<protein>
    <recommendedName>
        <fullName evidence="2">Thioesterase domain-containing protein</fullName>
    </recommendedName>
</protein>
<proteinExistence type="predicted"/>
<evidence type="ECO:0000313" key="4">
    <source>
        <dbReference type="Proteomes" id="UP000242561"/>
    </source>
</evidence>
<sequence length="135" mass="14652">MNKVFDQLPPYAAALGVEILGQENNMPIITMPYSDKVAGRPGYWHGGAMSAILEMAAIAAIMTKLNMLDDEISFKQVNVTVDFLRGGVQAPIQAVGIITRIGRTLANVEAVAWQDDRHKLVASAQMHYLLEAAGK</sequence>
<keyword evidence="4" id="KW-1185">Reference proteome</keyword>
<reference evidence="3 4" key="1">
    <citation type="submission" date="2016-11" db="EMBL/GenBank/DDBJ databases">
        <title>Sphingorhabdus sp. LPB0140, isolated from marine environment.</title>
        <authorList>
            <person name="Kim E."/>
            <person name="Yi H."/>
        </authorList>
    </citation>
    <scope>NUCLEOTIDE SEQUENCE [LARGE SCALE GENOMIC DNA]</scope>
    <source>
        <strain evidence="3 4">LPB0140</strain>
    </source>
</reference>
<dbReference type="NCBIfam" id="TIGR00369">
    <property type="entry name" value="unchar_dom_1"/>
    <property type="match status" value="1"/>
</dbReference>
<keyword evidence="1" id="KW-0378">Hydrolase</keyword>
<dbReference type="OrthoDB" id="9813158at2"/>
<feature type="domain" description="Thioesterase" evidence="2">
    <location>
        <begin position="42"/>
        <end position="119"/>
    </location>
</feature>
<dbReference type="AlphaFoldDB" id="A0A1L3JEJ7"/>
<name>A0A1L3JEJ7_9SPHN</name>
<evidence type="ECO:0000259" key="2">
    <source>
        <dbReference type="Pfam" id="PF03061"/>
    </source>
</evidence>
<dbReference type="InterPro" id="IPR006683">
    <property type="entry name" value="Thioestr_dom"/>
</dbReference>
<dbReference type="SUPFAM" id="SSF54637">
    <property type="entry name" value="Thioesterase/thiol ester dehydrase-isomerase"/>
    <property type="match status" value="1"/>
</dbReference>
<organism evidence="3 4">
    <name type="scientific">Sphingorhabdus lutea</name>
    <dbReference type="NCBI Taxonomy" id="1913578"/>
    <lineage>
        <taxon>Bacteria</taxon>
        <taxon>Pseudomonadati</taxon>
        <taxon>Pseudomonadota</taxon>
        <taxon>Alphaproteobacteria</taxon>
        <taxon>Sphingomonadales</taxon>
        <taxon>Sphingomonadaceae</taxon>
        <taxon>Sphingorhabdus</taxon>
    </lineage>
</organism>
<accession>A0A1L3JEJ7</accession>
<dbReference type="GO" id="GO:0016289">
    <property type="term" value="F:acyl-CoA hydrolase activity"/>
    <property type="evidence" value="ECO:0007669"/>
    <property type="project" value="UniProtKB-ARBA"/>
</dbReference>
<dbReference type="InterPro" id="IPR029069">
    <property type="entry name" value="HotDog_dom_sf"/>
</dbReference>
<dbReference type="KEGG" id="sphl:LPB140_03885"/>
<dbReference type="Proteomes" id="UP000242561">
    <property type="component" value="Chromosome"/>
</dbReference>
<dbReference type="InterPro" id="IPR003736">
    <property type="entry name" value="PAAI_dom"/>
</dbReference>
<gene>
    <name evidence="3" type="ORF">LPB140_03885</name>
</gene>
<dbReference type="EMBL" id="CP018154">
    <property type="protein sequence ID" value="APG63552.1"/>
    <property type="molecule type" value="Genomic_DNA"/>
</dbReference>
<dbReference type="Pfam" id="PF03061">
    <property type="entry name" value="4HBT"/>
    <property type="match status" value="1"/>
</dbReference>
<evidence type="ECO:0000256" key="1">
    <source>
        <dbReference type="ARBA" id="ARBA00022801"/>
    </source>
</evidence>
<evidence type="ECO:0000313" key="3">
    <source>
        <dbReference type="EMBL" id="APG63552.1"/>
    </source>
</evidence>
<dbReference type="Gene3D" id="3.10.129.10">
    <property type="entry name" value="Hotdog Thioesterase"/>
    <property type="match status" value="1"/>
</dbReference>
<dbReference type="STRING" id="1913578.LPB140_03885"/>